<feature type="chain" id="PRO_5012828197" evidence="1">
    <location>
        <begin position="22"/>
        <end position="472"/>
    </location>
</feature>
<keyword evidence="1" id="KW-0732">Signal</keyword>
<evidence type="ECO:0000256" key="1">
    <source>
        <dbReference type="SAM" id="SignalP"/>
    </source>
</evidence>
<dbReference type="InterPro" id="IPR011059">
    <property type="entry name" value="Metal-dep_hydrolase_composite"/>
</dbReference>
<dbReference type="GO" id="GO:0016810">
    <property type="term" value="F:hydrolase activity, acting on carbon-nitrogen (but not peptide) bonds"/>
    <property type="evidence" value="ECO:0007669"/>
    <property type="project" value="InterPro"/>
</dbReference>
<evidence type="ECO:0000313" key="4">
    <source>
        <dbReference type="Proteomes" id="UP000198339"/>
    </source>
</evidence>
<dbReference type="InterPro" id="IPR006680">
    <property type="entry name" value="Amidohydro-rel"/>
</dbReference>
<reference evidence="3 4" key="1">
    <citation type="submission" date="2017-06" db="EMBL/GenBank/DDBJ databases">
        <authorList>
            <person name="Kim H.J."/>
            <person name="Triplett B.A."/>
        </authorList>
    </citation>
    <scope>NUCLEOTIDE SEQUENCE [LARGE SCALE GENOMIC DNA]</scope>
    <source>
        <strain evidence="3 4">DS15</strain>
    </source>
</reference>
<dbReference type="SUPFAM" id="SSF51338">
    <property type="entry name" value="Composite domain of metallo-dependent hydrolases"/>
    <property type="match status" value="1"/>
</dbReference>
<dbReference type="Proteomes" id="UP000198339">
    <property type="component" value="Unassembled WGS sequence"/>
</dbReference>
<protein>
    <submittedName>
        <fullName evidence="3">Imidazolonepropionase</fullName>
    </submittedName>
</protein>
<dbReference type="EMBL" id="FZPA01000001">
    <property type="protein sequence ID" value="SNS40019.1"/>
    <property type="molecule type" value="Genomic_DNA"/>
</dbReference>
<dbReference type="AlphaFoldDB" id="A0A239E6D7"/>
<organism evidence="3 4">
    <name type="scientific">Sphingopyxis indica</name>
    <dbReference type="NCBI Taxonomy" id="436663"/>
    <lineage>
        <taxon>Bacteria</taxon>
        <taxon>Pseudomonadati</taxon>
        <taxon>Pseudomonadota</taxon>
        <taxon>Alphaproteobacteria</taxon>
        <taxon>Sphingomonadales</taxon>
        <taxon>Sphingomonadaceae</taxon>
        <taxon>Sphingopyxis</taxon>
    </lineage>
</organism>
<dbReference type="CDD" id="cd01309">
    <property type="entry name" value="Met_dep_hydrolase_C"/>
    <property type="match status" value="1"/>
</dbReference>
<sequence length="472" mass="50208">MVRGMKSGLLAAATLVFAGCAATDAQPQAAGSDAAPAATGAKAERFDKNPYPSTYHAYPGRVTAVTGVTIFDGEGGRIDGGTVVLAEGKVASIGGADTAIPADALVIDGRGKFVTPGVIDVHSHLGVYPSPGVDAHSDGNEMTSPTTPEVWAEHSVWPQDPGFSRALANGGVTTLQILPGSANLIGGRSVTLKNVPSRTVQGMKFPGAPYGMKMACGENPKRVYGGKGRMPSTRMGNFAVDRQTWAKAAAYKKKLDEGKTVDRDLAMETLAGVLSGEILVHNHCYRADEMAQVIDMSHEFGYKVTAFHHAVEAYKVADLLRKEGICAALWADWWGFKMEAYDSVPENLPMVEQAGACAIVHSDDANQIQRLNQEAAKALAAGRRMGLTISDERAWRWLAINPATALGIADKTGSLKPGKMADVVLWNGNPFSVYTRPEKVWIDGALLYDADDPKRRPVSDFELGQPGEGDVK</sequence>
<dbReference type="Pfam" id="PF01979">
    <property type="entry name" value="Amidohydro_1"/>
    <property type="match status" value="1"/>
</dbReference>
<dbReference type="SUPFAM" id="SSF51556">
    <property type="entry name" value="Metallo-dependent hydrolases"/>
    <property type="match status" value="1"/>
</dbReference>
<dbReference type="InterPro" id="IPR051781">
    <property type="entry name" value="Metallo-dep_Hydrolase"/>
</dbReference>
<dbReference type="PANTHER" id="PTHR43135">
    <property type="entry name" value="ALPHA-D-RIBOSE 1-METHYLPHOSPHONATE 5-TRIPHOSPHATE DIPHOSPHATASE"/>
    <property type="match status" value="1"/>
</dbReference>
<dbReference type="InterPro" id="IPR032466">
    <property type="entry name" value="Metal_Hydrolase"/>
</dbReference>
<gene>
    <name evidence="3" type="ORF">SAMN06295955_101616</name>
</gene>
<keyword evidence="4" id="KW-1185">Reference proteome</keyword>
<feature type="signal peptide" evidence="1">
    <location>
        <begin position="1"/>
        <end position="21"/>
    </location>
</feature>
<dbReference type="Gene3D" id="3.20.20.140">
    <property type="entry name" value="Metal-dependent hydrolases"/>
    <property type="match status" value="1"/>
</dbReference>
<proteinExistence type="predicted"/>
<name>A0A239E6D7_9SPHN</name>
<feature type="domain" description="Amidohydrolase-related" evidence="2">
    <location>
        <begin position="113"/>
        <end position="444"/>
    </location>
</feature>
<dbReference type="PANTHER" id="PTHR43135:SF3">
    <property type="entry name" value="ALPHA-D-RIBOSE 1-METHYLPHOSPHONATE 5-TRIPHOSPHATE DIPHOSPHATASE"/>
    <property type="match status" value="1"/>
</dbReference>
<evidence type="ECO:0000259" key="2">
    <source>
        <dbReference type="Pfam" id="PF01979"/>
    </source>
</evidence>
<dbReference type="PROSITE" id="PS51257">
    <property type="entry name" value="PROKAR_LIPOPROTEIN"/>
    <property type="match status" value="1"/>
</dbReference>
<accession>A0A239E6D7</accession>
<evidence type="ECO:0000313" key="3">
    <source>
        <dbReference type="EMBL" id="SNS40019.1"/>
    </source>
</evidence>